<feature type="transmembrane region" description="Helical" evidence="6">
    <location>
        <begin position="72"/>
        <end position="90"/>
    </location>
</feature>
<dbReference type="Pfam" id="PF00892">
    <property type="entry name" value="EamA"/>
    <property type="match status" value="2"/>
</dbReference>
<protein>
    <submittedName>
        <fullName evidence="8">DMT family transporter</fullName>
    </submittedName>
</protein>
<feature type="transmembrane region" description="Helical" evidence="6">
    <location>
        <begin position="43"/>
        <end position="60"/>
    </location>
</feature>
<comment type="caution">
    <text evidence="8">The sequence shown here is derived from an EMBL/GenBank/DDBJ whole genome shotgun (WGS) entry which is preliminary data.</text>
</comment>
<feature type="transmembrane region" description="Helical" evidence="6">
    <location>
        <begin position="206"/>
        <end position="225"/>
    </location>
</feature>
<accession>A0ABW5DZN6</accession>
<feature type="transmembrane region" description="Helical" evidence="6">
    <location>
        <begin position="123"/>
        <end position="141"/>
    </location>
</feature>
<dbReference type="SUPFAM" id="SSF103481">
    <property type="entry name" value="Multidrug resistance efflux transporter EmrE"/>
    <property type="match status" value="1"/>
</dbReference>
<dbReference type="RefSeq" id="WP_379878010.1">
    <property type="nucleotide sequence ID" value="NZ_JBHUIP010000014.1"/>
</dbReference>
<evidence type="ECO:0000313" key="9">
    <source>
        <dbReference type="Proteomes" id="UP001597295"/>
    </source>
</evidence>
<reference evidence="9" key="1">
    <citation type="journal article" date="2019" name="Int. J. Syst. Evol. Microbiol.">
        <title>The Global Catalogue of Microorganisms (GCM) 10K type strain sequencing project: providing services to taxonomists for standard genome sequencing and annotation.</title>
        <authorList>
            <consortium name="The Broad Institute Genomics Platform"/>
            <consortium name="The Broad Institute Genome Sequencing Center for Infectious Disease"/>
            <person name="Wu L."/>
            <person name="Ma J."/>
        </authorList>
    </citation>
    <scope>NUCLEOTIDE SEQUENCE [LARGE SCALE GENOMIC DNA]</scope>
    <source>
        <strain evidence="9">CGMCC 1.19062</strain>
    </source>
</reference>
<organism evidence="8 9">
    <name type="scientific">Lacibacterium aquatile</name>
    <dbReference type="NCBI Taxonomy" id="1168082"/>
    <lineage>
        <taxon>Bacteria</taxon>
        <taxon>Pseudomonadati</taxon>
        <taxon>Pseudomonadota</taxon>
        <taxon>Alphaproteobacteria</taxon>
        <taxon>Rhodospirillales</taxon>
        <taxon>Rhodospirillaceae</taxon>
    </lineage>
</organism>
<dbReference type="PANTHER" id="PTHR32322">
    <property type="entry name" value="INNER MEMBRANE TRANSPORTER"/>
    <property type="match status" value="1"/>
</dbReference>
<comment type="similarity">
    <text evidence="2">Belongs to the EamA transporter family.</text>
</comment>
<dbReference type="PANTHER" id="PTHR32322:SF2">
    <property type="entry name" value="EAMA DOMAIN-CONTAINING PROTEIN"/>
    <property type="match status" value="1"/>
</dbReference>
<evidence type="ECO:0000256" key="6">
    <source>
        <dbReference type="SAM" id="Phobius"/>
    </source>
</evidence>
<feature type="transmembrane region" description="Helical" evidence="6">
    <location>
        <begin position="237"/>
        <end position="255"/>
    </location>
</feature>
<feature type="transmembrane region" description="Helical" evidence="6">
    <location>
        <begin position="96"/>
        <end position="116"/>
    </location>
</feature>
<evidence type="ECO:0000256" key="1">
    <source>
        <dbReference type="ARBA" id="ARBA00004141"/>
    </source>
</evidence>
<dbReference type="InterPro" id="IPR037185">
    <property type="entry name" value="EmrE-like"/>
</dbReference>
<evidence type="ECO:0000256" key="2">
    <source>
        <dbReference type="ARBA" id="ARBA00007362"/>
    </source>
</evidence>
<keyword evidence="4 6" id="KW-1133">Transmembrane helix</keyword>
<feature type="transmembrane region" description="Helical" evidence="6">
    <location>
        <begin position="12"/>
        <end position="31"/>
    </location>
</feature>
<evidence type="ECO:0000256" key="3">
    <source>
        <dbReference type="ARBA" id="ARBA00022692"/>
    </source>
</evidence>
<feature type="domain" description="EamA" evidence="7">
    <location>
        <begin position="148"/>
        <end position="278"/>
    </location>
</feature>
<proteinExistence type="inferred from homology"/>
<evidence type="ECO:0000256" key="5">
    <source>
        <dbReference type="ARBA" id="ARBA00023136"/>
    </source>
</evidence>
<feature type="domain" description="EamA" evidence="7">
    <location>
        <begin position="9"/>
        <end position="137"/>
    </location>
</feature>
<sequence>MANTSTFRIGLLFGLGVPVISALTFAVARLAPSAAVEPITLSALRFLGALPVVLVLWFLGRRGREVKARPRHMLAVGLLGGPIYAFLLYAGFSIGAAGLGGAVLPASLIAVTLLLTREPWPRSRIVGVTFLLAGIGGLMLGRIEGGITGIGLFILTGAVWAVCAVLAKRWQMTPVDLALSTVVVGLLICAPVALWRHPIPGLETVLLQMTVQGGLNAGLAVWLYGQALHYLGSARTALFTAAIPPFSAIAGWGVLGEPLGLAVFASAVMVSAGIVLALRK</sequence>
<keyword evidence="5 6" id="KW-0472">Membrane</keyword>
<dbReference type="InterPro" id="IPR000620">
    <property type="entry name" value="EamA_dom"/>
</dbReference>
<evidence type="ECO:0000259" key="7">
    <source>
        <dbReference type="Pfam" id="PF00892"/>
    </source>
</evidence>
<evidence type="ECO:0000256" key="4">
    <source>
        <dbReference type="ARBA" id="ARBA00022989"/>
    </source>
</evidence>
<keyword evidence="9" id="KW-1185">Reference proteome</keyword>
<comment type="subcellular location">
    <subcellularLocation>
        <location evidence="1">Membrane</location>
        <topology evidence="1">Multi-pass membrane protein</topology>
    </subcellularLocation>
</comment>
<feature type="transmembrane region" description="Helical" evidence="6">
    <location>
        <begin position="147"/>
        <end position="167"/>
    </location>
</feature>
<evidence type="ECO:0000313" key="8">
    <source>
        <dbReference type="EMBL" id="MFD2264876.1"/>
    </source>
</evidence>
<dbReference type="Proteomes" id="UP001597295">
    <property type="component" value="Unassembled WGS sequence"/>
</dbReference>
<gene>
    <name evidence="8" type="ORF">ACFSM5_18360</name>
</gene>
<name>A0ABW5DZN6_9PROT</name>
<dbReference type="InterPro" id="IPR050638">
    <property type="entry name" value="AA-Vitamin_Transporters"/>
</dbReference>
<dbReference type="EMBL" id="JBHUIP010000014">
    <property type="protein sequence ID" value="MFD2264876.1"/>
    <property type="molecule type" value="Genomic_DNA"/>
</dbReference>
<feature type="transmembrane region" description="Helical" evidence="6">
    <location>
        <begin position="174"/>
        <end position="194"/>
    </location>
</feature>
<keyword evidence="3 6" id="KW-0812">Transmembrane</keyword>
<feature type="transmembrane region" description="Helical" evidence="6">
    <location>
        <begin position="261"/>
        <end position="278"/>
    </location>
</feature>